<dbReference type="RefSeq" id="WP_387904336.1">
    <property type="nucleotide sequence ID" value="NZ_JBIBEG010000005.1"/>
</dbReference>
<name>A0ABW6X8I1_9ACTN</name>
<dbReference type="InterPro" id="IPR043519">
    <property type="entry name" value="NT_sf"/>
</dbReference>
<proteinExistence type="predicted"/>
<dbReference type="Gene3D" id="3.30.460.10">
    <property type="entry name" value="Beta Polymerase, domain 2"/>
    <property type="match status" value="1"/>
</dbReference>
<dbReference type="Proteomes" id="UP001602322">
    <property type="component" value="Unassembled WGS sequence"/>
</dbReference>
<dbReference type="Pfam" id="PF04607">
    <property type="entry name" value="RelA_SpoT"/>
    <property type="match status" value="1"/>
</dbReference>
<dbReference type="SMART" id="SM00954">
    <property type="entry name" value="RelA_SpoT"/>
    <property type="match status" value="1"/>
</dbReference>
<comment type="caution">
    <text evidence="2">The sequence shown here is derived from an EMBL/GenBank/DDBJ whole genome shotgun (WGS) entry which is preliminary data.</text>
</comment>
<protein>
    <recommendedName>
        <fullName evidence="1">RelA/SpoT domain-containing protein</fullName>
    </recommendedName>
</protein>
<dbReference type="EMBL" id="JBIBEG010000005">
    <property type="protein sequence ID" value="MFF5898311.1"/>
    <property type="molecule type" value="Genomic_DNA"/>
</dbReference>
<evidence type="ECO:0000313" key="3">
    <source>
        <dbReference type="Proteomes" id="UP001602322"/>
    </source>
</evidence>
<gene>
    <name evidence="2" type="ORF">ACFY8O_20600</name>
</gene>
<organism evidence="2 3">
    <name type="scientific">Streptomyces argenteolus</name>
    <dbReference type="NCBI Taxonomy" id="67274"/>
    <lineage>
        <taxon>Bacteria</taxon>
        <taxon>Bacillati</taxon>
        <taxon>Actinomycetota</taxon>
        <taxon>Actinomycetes</taxon>
        <taxon>Kitasatosporales</taxon>
        <taxon>Streptomycetaceae</taxon>
        <taxon>Streptomyces</taxon>
    </lineage>
</organism>
<keyword evidence="3" id="KW-1185">Reference proteome</keyword>
<dbReference type="SUPFAM" id="SSF81301">
    <property type="entry name" value="Nucleotidyltransferase"/>
    <property type="match status" value="1"/>
</dbReference>
<feature type="domain" description="RelA/SpoT" evidence="1">
    <location>
        <begin position="42"/>
        <end position="165"/>
    </location>
</feature>
<evidence type="ECO:0000313" key="2">
    <source>
        <dbReference type="EMBL" id="MFF5898311.1"/>
    </source>
</evidence>
<reference evidence="2 3" key="1">
    <citation type="submission" date="2024-10" db="EMBL/GenBank/DDBJ databases">
        <title>The Natural Products Discovery Center: Release of the First 8490 Sequenced Strains for Exploring Actinobacteria Biosynthetic Diversity.</title>
        <authorList>
            <person name="Kalkreuter E."/>
            <person name="Kautsar S.A."/>
            <person name="Yang D."/>
            <person name="Bader C.D."/>
            <person name="Teijaro C.N."/>
            <person name="Fluegel L."/>
            <person name="Davis C.M."/>
            <person name="Simpson J.R."/>
            <person name="Lauterbach L."/>
            <person name="Steele A.D."/>
            <person name="Gui C."/>
            <person name="Meng S."/>
            <person name="Li G."/>
            <person name="Viehrig K."/>
            <person name="Ye F."/>
            <person name="Su P."/>
            <person name="Kiefer A.F."/>
            <person name="Nichols A."/>
            <person name="Cepeda A.J."/>
            <person name="Yan W."/>
            <person name="Fan B."/>
            <person name="Jiang Y."/>
            <person name="Adhikari A."/>
            <person name="Zheng C.-J."/>
            <person name="Schuster L."/>
            <person name="Cowan T.M."/>
            <person name="Smanski M.J."/>
            <person name="Chevrette M.G."/>
            <person name="De Carvalho L.P.S."/>
            <person name="Shen B."/>
        </authorList>
    </citation>
    <scope>NUCLEOTIDE SEQUENCE [LARGE SCALE GENOMIC DNA]</scope>
    <source>
        <strain evidence="2 3">NPDC012540</strain>
    </source>
</reference>
<accession>A0ABW6X8I1</accession>
<dbReference type="InterPro" id="IPR007685">
    <property type="entry name" value="RelA_SpoT"/>
</dbReference>
<sequence length="327" mass="36604">MAIPSRVLNAYRQIEPTLDVVDRYVSQTLRAWCDQRSYPFKGRKKQLPSLSEKLESGRFERWSQVDDLYACTVVVPTATHEDAVLRFLSGAFDEVEVRRRNSTQKAPEVFRFDSTRFVGRIRYLPGLEIPEEAAGIQFEVQIPTAFEYAWSVVTHNLVYKTDDFDWRKQRLAALLKASVEQSELLISGFEANVEIVPKSPHPESDAKQEIVEIFRQLVESGAISRELEPASWSRFADNFYSLVKSYAGGWSAPAKSLVLASAIKEKVEKAGDCAGLMSGSIFQIALGAVGSAIVPGANLSKFVVVDSVELRDFHNLEAIPKAFDFEG</sequence>
<evidence type="ECO:0000259" key="1">
    <source>
        <dbReference type="SMART" id="SM00954"/>
    </source>
</evidence>